<dbReference type="InterPro" id="IPR000477">
    <property type="entry name" value="RT_dom"/>
</dbReference>
<dbReference type="InterPro" id="IPR036691">
    <property type="entry name" value="Endo/exonu/phosph_ase_sf"/>
</dbReference>
<dbReference type="SUPFAM" id="SSF56672">
    <property type="entry name" value="DNA/RNA polymerases"/>
    <property type="match status" value="1"/>
</dbReference>
<feature type="coiled-coil region" evidence="1">
    <location>
        <begin position="70"/>
        <end position="104"/>
    </location>
</feature>
<feature type="compositionally biased region" description="Polar residues" evidence="2">
    <location>
        <begin position="1537"/>
        <end position="1551"/>
    </location>
</feature>
<name>A0A1Q9DQ31_SYMMI</name>
<feature type="region of interest" description="Disordered" evidence="2">
    <location>
        <begin position="1537"/>
        <end position="1556"/>
    </location>
</feature>
<dbReference type="InterPro" id="IPR043502">
    <property type="entry name" value="DNA/RNA_pol_sf"/>
</dbReference>
<dbReference type="SUPFAM" id="SSF56219">
    <property type="entry name" value="DNase I-like"/>
    <property type="match status" value="1"/>
</dbReference>
<evidence type="ECO:0000256" key="1">
    <source>
        <dbReference type="SAM" id="Coils"/>
    </source>
</evidence>
<dbReference type="PANTHER" id="PTHR19446">
    <property type="entry name" value="REVERSE TRANSCRIPTASES"/>
    <property type="match status" value="1"/>
</dbReference>
<protein>
    <submittedName>
        <fullName evidence="4">Putative 149 kDa protein</fullName>
    </submittedName>
</protein>
<dbReference type="OrthoDB" id="414666at2759"/>
<proteinExistence type="predicted"/>
<feature type="region of interest" description="Disordered" evidence="2">
    <location>
        <begin position="1861"/>
        <end position="1880"/>
    </location>
</feature>
<feature type="region of interest" description="Disordered" evidence="2">
    <location>
        <begin position="1893"/>
        <end position="1912"/>
    </location>
</feature>
<feature type="region of interest" description="Disordered" evidence="2">
    <location>
        <begin position="1182"/>
        <end position="1215"/>
    </location>
</feature>
<dbReference type="Proteomes" id="UP000186817">
    <property type="component" value="Unassembled WGS sequence"/>
</dbReference>
<sequence>MTVQDLILQVTDQISFLGVIRDIGAGGSDLLTVEGLRMLLEEQSKGLLQAQQNQLSATLAAWEGRQAERLEKIESRVDGATDQVEGLQKQVQEIADRLSRVESQPPSSGHGPDRKHTLVFGGWQEGTRRTTLLYQLQQAIAQLGLTKDFDQDPFCTGARRSVSLCVFRRRQGEDEGHLRDRMLHILQVINASKVSLEGAARPLWCAFSKSPEERGKASLATVVRKTVLRFAPTRISDVDVEYTTGRSWIKEDQLTGMNDQGAVPRGVRQVSTRGGDGWIDEKTLAKWVDTEVAEVRDPLCSLVVLGWNVGGVDLFQLPKAVRDSTKGKLEKDDLLLLQEVPRECEGWSHQELEGRKLVTHRRATQWRGTGLSYDPGSWCVLRKLHTSRGTWFKVRHLERNLDLWLGTVHFSPGVTADAYEEEVEDHFRALPRDAHRVVFQGDVNAAFGWVQEGGQVTAVAKDGKGHTLHRAVMERGLALGTPVGPQMSTPTSRPRQENKQGQCIDIMAQRGLRQSTWRIHVDSYMCVGSDHELCESVFCIDAQKTNKRHETRPRVWTGGIDQVEGLDQTTVEELARRCTKPAPGHGYKDPPEVKLAFKEAKRQGTACLWKRALKLRKSSRRQWEWDRLVRASEGEWHSFKALKPRRDAGWDIGFADAQDEDPHQVVHDHLSQVYAGVESEGAVKWTGEVEVFTRDELDAGLQHMKRGKAVGADKTSAELLFGLMDVPGGAEHLLEWFNRILATGDIPTQWNRPVVVMLPKIRAPKKAKELRPIAMGSAVSKLFSRMLLNRSLRTLSPQSYAQCSGKGRQTSDFLFTIIRLFELTREWGNPLVVFKMDLEKAFDSLDRAVLLRRLEDKLGNGAELNFWKGLLANTRGLLQTPWGNSEVVMAKGIKQGAVESPVFFAYVAELVLLDTITKYKWRDSPPLFPGLPPEEMMYMDDGIIWNGDVRIVESRAHDLSVEFAAYGLRMNAAKCHLYVAPGSGERDFILLNGTKVSSEPSLEVMGLSLKVGGTIYELVAPASSRARSKFWELRHLFRTKGHMKHRARVMERILGGTALWFICSVPPDKSAMTALNSTQLQLMVWLLKFAKAEGETWTQFRQRAFRGARAALHSAGLERWSTVWLRRYWRYAGHRVRTVLSEELVASRPSGTMMFRIFIFLSGTWQGLSVPPNSTDTFQFSTTGATSSHGDLGPPRQRGEVPGGTAAGEMGPAPRQDMRWVGARTDCSSHRTAEEQLRRLRSAGLGAEPMWLAVLRRIQHRDEAGYHRWCSGYLKNLRRNFGRELNSHLHSRPLQDEEVQWAAQVEHAGYQDFLHYVKGRRDEVNSIPHLSSDEVILATQPMHQGPPAFPYGMFHANWVDSSTGEWGCYEDLDPSTLVVTGPSGEVEAGSRVVEAEDRHPGDMDQTEVDVASLFQVHTALEARWHRLIDQLHDWVEEGLAAVLAVRMARQVAMQVADAEFLRWAREPLHTLGAGIAFSDGASQETTPPRMYAWASEVVACLLQCYRTEQDQVSLPGPAEDEVSLMEHQAHVLYRNTQQADVEQGGTTSGRNSMDGDSEYVEVRLEEAVTTDADTGGPVSTASGSGGPARPTGTELVASSGESGFPRGAPPDDGGYRGGPSLPNPRQAMTMTQAVDQWRYLLFSRTVMGPELEEGSRIPNHWLPESLIREICRVHEGMSTVNRGISTIALLSVIRFLTQELCQTLQQADTIARTRDVGRRHGQPDEDDEELLLQVGWVLHPPADRGDEVHLMQGFFSTDGRDSMHQRWSRGLLRLQKELVGQRKDKRRSHAQGLLSALRSSPGGSAGTEWGEQLQALLLVLVEDTAAVESQGAMDMAWMQSWMGELSAFIPGLQMWSAPIHVDSQPRSTSSGPADQGEATLMDREIEDLLRDEDEERELRRREAEQEEQREADRDRLCQLEVEHLKQEAVAYKAWEDRQIQQYLENLTPADEVKKRCVLQVELASGSGDRPRKRQMLTMEVPEDGTDAVVTIRARLEPDPDGVETQMVPTPRMEHPLEDEGAKPGDPEASLVGDCSQQGQCSTVPELLPHLDFSEYGALYDQWLAGSLSTQQVAERYGKDTAAMIEAQFVVSTEVDAGGLNTQLDVETEGFKGDA</sequence>
<evidence type="ECO:0000256" key="2">
    <source>
        <dbReference type="SAM" id="MobiDB-lite"/>
    </source>
</evidence>
<gene>
    <name evidence="4" type="ORF">AK812_SmicGene20416</name>
</gene>
<feature type="region of interest" description="Disordered" evidence="2">
    <location>
        <begin position="2013"/>
        <end position="2036"/>
    </location>
</feature>
<feature type="domain" description="Reverse transcriptase" evidence="3">
    <location>
        <begin position="739"/>
        <end position="1009"/>
    </location>
</feature>
<evidence type="ECO:0000313" key="4">
    <source>
        <dbReference type="EMBL" id="OLP97272.1"/>
    </source>
</evidence>
<dbReference type="PROSITE" id="PS50878">
    <property type="entry name" value="RT_POL"/>
    <property type="match status" value="1"/>
</dbReference>
<dbReference type="InterPro" id="IPR049225">
    <property type="entry name" value="DUF6822"/>
</dbReference>
<evidence type="ECO:0000259" key="3">
    <source>
        <dbReference type="PROSITE" id="PS50878"/>
    </source>
</evidence>
<feature type="compositionally biased region" description="Basic and acidic residues" evidence="2">
    <location>
        <begin position="1896"/>
        <end position="1912"/>
    </location>
</feature>
<evidence type="ECO:0000313" key="5">
    <source>
        <dbReference type="Proteomes" id="UP000186817"/>
    </source>
</evidence>
<accession>A0A1Q9DQ31</accession>
<comment type="caution">
    <text evidence="4">The sequence shown here is derived from an EMBL/GenBank/DDBJ whole genome shotgun (WGS) entry which is preliminary data.</text>
</comment>
<feature type="region of interest" description="Disordered" evidence="2">
    <location>
        <begin position="480"/>
        <end position="500"/>
    </location>
</feature>
<dbReference type="Pfam" id="PF00078">
    <property type="entry name" value="RVT_1"/>
    <property type="match status" value="1"/>
</dbReference>
<keyword evidence="1" id="KW-0175">Coiled coil</keyword>
<organism evidence="4 5">
    <name type="scientific">Symbiodinium microadriaticum</name>
    <name type="common">Dinoflagellate</name>
    <name type="synonym">Zooxanthella microadriatica</name>
    <dbReference type="NCBI Taxonomy" id="2951"/>
    <lineage>
        <taxon>Eukaryota</taxon>
        <taxon>Sar</taxon>
        <taxon>Alveolata</taxon>
        <taxon>Dinophyceae</taxon>
        <taxon>Suessiales</taxon>
        <taxon>Symbiodiniaceae</taxon>
        <taxon>Symbiodinium</taxon>
    </lineage>
</organism>
<keyword evidence="5" id="KW-1185">Reference proteome</keyword>
<feature type="region of interest" description="Disordered" evidence="2">
    <location>
        <begin position="1567"/>
        <end position="1626"/>
    </location>
</feature>
<dbReference type="Pfam" id="PF20708">
    <property type="entry name" value="DUF6822"/>
    <property type="match status" value="1"/>
</dbReference>
<feature type="compositionally biased region" description="Basic and acidic residues" evidence="2">
    <location>
        <begin position="2013"/>
        <end position="2025"/>
    </location>
</feature>
<dbReference type="EMBL" id="LSRX01000440">
    <property type="protein sequence ID" value="OLP97272.1"/>
    <property type="molecule type" value="Genomic_DNA"/>
</dbReference>
<reference evidence="4 5" key="1">
    <citation type="submission" date="2016-02" db="EMBL/GenBank/DDBJ databases">
        <title>Genome analysis of coral dinoflagellate symbionts highlights evolutionary adaptations to a symbiotic lifestyle.</title>
        <authorList>
            <person name="Aranda M."/>
            <person name="Li Y."/>
            <person name="Liew Y.J."/>
            <person name="Baumgarten S."/>
            <person name="Simakov O."/>
            <person name="Wilson M."/>
            <person name="Piel J."/>
            <person name="Ashoor H."/>
            <person name="Bougouffa S."/>
            <person name="Bajic V.B."/>
            <person name="Ryu T."/>
            <person name="Ravasi T."/>
            <person name="Bayer T."/>
            <person name="Micklem G."/>
            <person name="Kim H."/>
            <person name="Bhak J."/>
            <person name="Lajeunesse T.C."/>
            <person name="Voolstra C.R."/>
        </authorList>
    </citation>
    <scope>NUCLEOTIDE SEQUENCE [LARGE SCALE GENOMIC DNA]</scope>
    <source>
        <strain evidence="4 5">CCMP2467</strain>
    </source>
</reference>